<feature type="compositionally biased region" description="Basic and acidic residues" evidence="7">
    <location>
        <begin position="813"/>
        <end position="830"/>
    </location>
</feature>
<protein>
    <recommendedName>
        <fullName evidence="8">ANKLE2 third alpha/beta domain-containing protein</fullName>
    </recommendedName>
</protein>
<dbReference type="OrthoDB" id="7446186at2759"/>
<dbReference type="FunCoup" id="A0A2J7PXD2">
    <property type="interactions" value="2504"/>
</dbReference>
<dbReference type="SUPFAM" id="SSF48403">
    <property type="entry name" value="Ankyrin repeat"/>
    <property type="match status" value="1"/>
</dbReference>
<feature type="domain" description="ANKLE2 third alpha/beta" evidence="8">
    <location>
        <begin position="325"/>
        <end position="438"/>
    </location>
</feature>
<dbReference type="GO" id="GO:0031468">
    <property type="term" value="P:nuclear membrane reassembly"/>
    <property type="evidence" value="ECO:0007669"/>
    <property type="project" value="UniProtKB-ARBA"/>
</dbReference>
<evidence type="ECO:0000313" key="10">
    <source>
        <dbReference type="Proteomes" id="UP000235965"/>
    </source>
</evidence>
<proteinExistence type="inferred from homology"/>
<name>A0A2J7PXD2_9NEOP</name>
<evidence type="ECO:0000256" key="6">
    <source>
        <dbReference type="ARBA" id="ARBA00023306"/>
    </source>
</evidence>
<feature type="compositionally biased region" description="Basic and acidic residues" evidence="7">
    <location>
        <begin position="985"/>
        <end position="997"/>
    </location>
</feature>
<dbReference type="STRING" id="105785.A0A2J7PXD2"/>
<feature type="compositionally biased region" description="Polar residues" evidence="7">
    <location>
        <begin position="998"/>
        <end position="1010"/>
    </location>
</feature>
<keyword evidence="6" id="KW-0131">Cell cycle</keyword>
<evidence type="ECO:0000256" key="1">
    <source>
        <dbReference type="ARBA" id="ARBA00004240"/>
    </source>
</evidence>
<feature type="region of interest" description="Disordered" evidence="7">
    <location>
        <begin position="810"/>
        <end position="846"/>
    </location>
</feature>
<dbReference type="PANTHER" id="PTHR12349:SF4">
    <property type="entry name" value="ANKYRIN REPEAT AND LEM DOMAIN-CONTAINING PROTEIN 2"/>
    <property type="match status" value="1"/>
</dbReference>
<feature type="region of interest" description="Disordered" evidence="7">
    <location>
        <begin position="977"/>
        <end position="1035"/>
    </location>
</feature>
<reference evidence="9 10" key="1">
    <citation type="submission" date="2017-12" db="EMBL/GenBank/DDBJ databases">
        <title>Hemimetabolous genomes reveal molecular basis of termite eusociality.</title>
        <authorList>
            <person name="Harrison M.C."/>
            <person name="Jongepier E."/>
            <person name="Robertson H.M."/>
            <person name="Arning N."/>
            <person name="Bitard-Feildel T."/>
            <person name="Chao H."/>
            <person name="Childers C.P."/>
            <person name="Dinh H."/>
            <person name="Doddapaneni H."/>
            <person name="Dugan S."/>
            <person name="Gowin J."/>
            <person name="Greiner C."/>
            <person name="Han Y."/>
            <person name="Hu H."/>
            <person name="Hughes D.S.T."/>
            <person name="Huylmans A.-K."/>
            <person name="Kemena C."/>
            <person name="Kremer L.P.M."/>
            <person name="Lee S.L."/>
            <person name="Lopez-Ezquerra A."/>
            <person name="Mallet L."/>
            <person name="Monroy-Kuhn J.M."/>
            <person name="Moser A."/>
            <person name="Murali S.C."/>
            <person name="Muzny D.M."/>
            <person name="Otani S."/>
            <person name="Piulachs M.-D."/>
            <person name="Poelchau M."/>
            <person name="Qu J."/>
            <person name="Schaub F."/>
            <person name="Wada-Katsumata A."/>
            <person name="Worley K.C."/>
            <person name="Xie Q."/>
            <person name="Ylla G."/>
            <person name="Poulsen M."/>
            <person name="Gibbs R.A."/>
            <person name="Schal C."/>
            <person name="Richards S."/>
            <person name="Belles X."/>
            <person name="Korb J."/>
            <person name="Bornberg-Bauer E."/>
        </authorList>
    </citation>
    <scope>NUCLEOTIDE SEQUENCE [LARGE SCALE GENOMIC DNA]</scope>
    <source>
        <tissue evidence="9">Whole body</tissue>
    </source>
</reference>
<evidence type="ECO:0000256" key="7">
    <source>
        <dbReference type="SAM" id="MobiDB-lite"/>
    </source>
</evidence>
<dbReference type="GO" id="GO:0051721">
    <property type="term" value="F:protein phosphatase 2A binding"/>
    <property type="evidence" value="ECO:0007669"/>
    <property type="project" value="TreeGrafter"/>
</dbReference>
<dbReference type="GO" id="GO:0051301">
    <property type="term" value="P:cell division"/>
    <property type="evidence" value="ECO:0007669"/>
    <property type="project" value="UniProtKB-KW"/>
</dbReference>
<dbReference type="Pfam" id="PF00023">
    <property type="entry name" value="Ank"/>
    <property type="match status" value="1"/>
</dbReference>
<evidence type="ECO:0000313" key="9">
    <source>
        <dbReference type="EMBL" id="PNF21001.1"/>
    </source>
</evidence>
<dbReference type="InterPro" id="IPR056237">
    <property type="entry name" value="ANKLE2_3rd"/>
</dbReference>
<organism evidence="9 10">
    <name type="scientific">Cryptotermes secundus</name>
    <dbReference type="NCBI Taxonomy" id="105785"/>
    <lineage>
        <taxon>Eukaryota</taxon>
        <taxon>Metazoa</taxon>
        <taxon>Ecdysozoa</taxon>
        <taxon>Arthropoda</taxon>
        <taxon>Hexapoda</taxon>
        <taxon>Insecta</taxon>
        <taxon>Pterygota</taxon>
        <taxon>Neoptera</taxon>
        <taxon>Polyneoptera</taxon>
        <taxon>Dictyoptera</taxon>
        <taxon>Blattodea</taxon>
        <taxon>Blattoidea</taxon>
        <taxon>Termitoidae</taxon>
        <taxon>Kalotermitidae</taxon>
        <taxon>Cryptotermitinae</taxon>
        <taxon>Cryptotermes</taxon>
    </lineage>
</organism>
<dbReference type="Gene3D" id="1.25.40.20">
    <property type="entry name" value="Ankyrin repeat-containing domain"/>
    <property type="match status" value="1"/>
</dbReference>
<comment type="subcellular location">
    <subcellularLocation>
        <location evidence="1">Endoplasmic reticulum</location>
    </subcellularLocation>
</comment>
<keyword evidence="5" id="KW-0040">ANK repeat</keyword>
<feature type="region of interest" description="Disordered" evidence="7">
    <location>
        <begin position="878"/>
        <end position="925"/>
    </location>
</feature>
<comment type="caution">
    <text evidence="9">The sequence shown here is derived from an EMBL/GenBank/DDBJ whole genome shotgun (WGS) entry which is preliminary data.</text>
</comment>
<evidence type="ECO:0000256" key="5">
    <source>
        <dbReference type="ARBA" id="ARBA00023043"/>
    </source>
</evidence>
<dbReference type="Pfam" id="PF24567">
    <property type="entry name" value="ANKLE2_3rd"/>
    <property type="match status" value="1"/>
</dbReference>
<evidence type="ECO:0000259" key="8">
    <source>
        <dbReference type="Pfam" id="PF24567"/>
    </source>
</evidence>
<feature type="region of interest" description="Disordered" evidence="7">
    <location>
        <begin position="31"/>
        <end position="52"/>
    </location>
</feature>
<accession>A0A2J7PXD2</accession>
<dbReference type="AlphaFoldDB" id="A0A2J7PXD2"/>
<dbReference type="InterPro" id="IPR036770">
    <property type="entry name" value="Ankyrin_rpt-contain_sf"/>
</dbReference>
<keyword evidence="10" id="KW-1185">Reference proteome</keyword>
<dbReference type="PANTHER" id="PTHR12349">
    <property type="entry name" value="ANKYRIN REPEAT AND LEM DOMAIN-CONTAINING PROTEIN 2"/>
    <property type="match status" value="1"/>
</dbReference>
<evidence type="ECO:0000256" key="3">
    <source>
        <dbReference type="ARBA" id="ARBA00022618"/>
    </source>
</evidence>
<gene>
    <name evidence="9" type="ORF">B7P43_G09516</name>
</gene>
<keyword evidence="4" id="KW-0256">Endoplasmic reticulum</keyword>
<dbReference type="GO" id="GO:0007399">
    <property type="term" value="P:nervous system development"/>
    <property type="evidence" value="ECO:0007669"/>
    <property type="project" value="UniProtKB-ARBA"/>
</dbReference>
<keyword evidence="3" id="KW-0132">Cell division</keyword>
<sequence length="1035" mass="115628">MLFKMESSVNDAYVKQHLEFSRACRCDDRTLGQGSSDEGDQLLAKGQDMGPSSTKLDVADSCEGILYYAVYIPNDANVNESDEALHVYTDKSEAMKIVKKHKKAMFKLFAIREEAVEFAVHGSEILPFTSPGLSENLETSNPAIGEKPSPFKGPKAQDLVRLRKVIECGNICTFRTTVWDNPRYLISSGDTPAILQEGSRYNALHVAAKASNAEICSLILQTVSNVAFIQLLYGDDDSASCQDRAHILLDLYLNTPDKALNETPLHFAVKFGAVLVVDVLVSYPQCDKHAKNKFGQTPRDVICSRVSSPDAGLRRELSNLLADRFYVPVLRSEDNSIQPTVGEPFSQECPLALKADPVNPRMEIWAYAGPMNREKAVVFRKKWKTPPRMPWTPTHSTSKQAYVGSPRCHAFRLQDVEKGLERAGRDLAQEFKVGWNEYWPFLDTFTNLASPDGLQKLEAYLKNRFQEAGQKRNHCVISDSSHEKCESTKHAMNGYSLVPPEQNENHSSDDGTVSPVSDLCLAFKACSLSDDSPAKLLVQNETKTASNVYRYQSGDAEADVEDEALLNVLLNPGLSPFLYVEKSCQVFGKRIYDGLTVAGNCAHIGDSLSDMLCPEIKHLQDLVRSFKDDARFISVDFNLVHSRIAAVVVDKLVELGSDELEFLTSGLKSVLSLSSCSYSDEEDGTSVSYRNTHRYAEDQRKAGGEHNQTKCIVKLILSALEREETVKDTNKNNSATKNTHVQTEEECMRIWSDAIKCSCFRRDQNFVRNARKGSSFKRSQNLRYTYPTSKANTVSSLDGISRRLTFDDSEEQCGGRRTGEMAGPSHKELSFRTAKQRTHSSNKKQTSTMLEVDKLHEVVNIYSSSHLDHHLLESDDISDDEDEYFTPPSTPRKLSSSESLVCCEDANSDDDDDTANMSTPDEGPDVFIQGDSPSKLDVAVMQALDSSAIGPLEYPNIYRWRHLVLLHSEHERATWPSACGSGTKDQSRTVHSPEETSRQYQRNIETSTPPQAWHKITGPYSPLSSQRCERNMDYV</sequence>
<comment type="similarity">
    <text evidence="2">Belongs to the ANKLE2 family.</text>
</comment>
<evidence type="ECO:0000256" key="4">
    <source>
        <dbReference type="ARBA" id="ARBA00022824"/>
    </source>
</evidence>
<dbReference type="InParanoid" id="A0A2J7PXD2"/>
<dbReference type="EMBL" id="NEVH01020859">
    <property type="protein sequence ID" value="PNF21001.1"/>
    <property type="molecule type" value="Genomic_DNA"/>
</dbReference>
<dbReference type="InterPro" id="IPR002110">
    <property type="entry name" value="Ankyrin_rpt"/>
</dbReference>
<dbReference type="GO" id="GO:0005783">
    <property type="term" value="C:endoplasmic reticulum"/>
    <property type="evidence" value="ECO:0007669"/>
    <property type="project" value="UniProtKB-SubCell"/>
</dbReference>
<dbReference type="Proteomes" id="UP000235965">
    <property type="component" value="Unassembled WGS sequence"/>
</dbReference>
<evidence type="ECO:0000256" key="2">
    <source>
        <dbReference type="ARBA" id="ARBA00007597"/>
    </source>
</evidence>
<dbReference type="SMART" id="SM00248">
    <property type="entry name" value="ANK"/>
    <property type="match status" value="2"/>
</dbReference>
<dbReference type="FunFam" id="1.25.40.20:FF:000072">
    <property type="entry name" value="Ankyrin repeat and LEM domain containing 2"/>
    <property type="match status" value="1"/>
</dbReference>